<evidence type="ECO:0000313" key="4">
    <source>
        <dbReference type="Proteomes" id="UP001303115"/>
    </source>
</evidence>
<dbReference type="PROSITE" id="PS50097">
    <property type="entry name" value="BTB"/>
    <property type="match status" value="1"/>
</dbReference>
<proteinExistence type="predicted"/>
<feature type="domain" description="BTB" evidence="2">
    <location>
        <begin position="31"/>
        <end position="89"/>
    </location>
</feature>
<evidence type="ECO:0000256" key="1">
    <source>
        <dbReference type="SAM" id="MobiDB-lite"/>
    </source>
</evidence>
<evidence type="ECO:0000259" key="2">
    <source>
        <dbReference type="PROSITE" id="PS50097"/>
    </source>
</evidence>
<accession>A0AAN6PL22</accession>
<dbReference type="SUPFAM" id="SSF54695">
    <property type="entry name" value="POZ domain"/>
    <property type="match status" value="1"/>
</dbReference>
<comment type="caution">
    <text evidence="3">The sequence shown here is derived from an EMBL/GenBank/DDBJ whole genome shotgun (WGS) entry which is preliminary data.</text>
</comment>
<reference evidence="4" key="1">
    <citation type="journal article" date="2023" name="Mol. Phylogenet. Evol.">
        <title>Genome-scale phylogeny and comparative genomics of the fungal order Sordariales.</title>
        <authorList>
            <person name="Hensen N."/>
            <person name="Bonometti L."/>
            <person name="Westerberg I."/>
            <person name="Brannstrom I.O."/>
            <person name="Guillou S."/>
            <person name="Cros-Aarteil S."/>
            <person name="Calhoun S."/>
            <person name="Haridas S."/>
            <person name="Kuo A."/>
            <person name="Mondo S."/>
            <person name="Pangilinan J."/>
            <person name="Riley R."/>
            <person name="LaButti K."/>
            <person name="Andreopoulos B."/>
            <person name="Lipzen A."/>
            <person name="Chen C."/>
            <person name="Yan M."/>
            <person name="Daum C."/>
            <person name="Ng V."/>
            <person name="Clum A."/>
            <person name="Steindorff A."/>
            <person name="Ohm R.A."/>
            <person name="Martin F."/>
            <person name="Silar P."/>
            <person name="Natvig D.O."/>
            <person name="Lalanne C."/>
            <person name="Gautier V."/>
            <person name="Ament-Velasquez S.L."/>
            <person name="Kruys A."/>
            <person name="Hutchinson M.I."/>
            <person name="Powell A.J."/>
            <person name="Barry K."/>
            <person name="Miller A.N."/>
            <person name="Grigoriev I.V."/>
            <person name="Debuchy R."/>
            <person name="Gladieux P."/>
            <person name="Hiltunen Thoren M."/>
            <person name="Johannesson H."/>
        </authorList>
    </citation>
    <scope>NUCLEOTIDE SEQUENCE [LARGE SCALE GENOMIC DNA]</scope>
    <source>
        <strain evidence="4">CBS 284.82</strain>
    </source>
</reference>
<dbReference type="EMBL" id="MU854376">
    <property type="protein sequence ID" value="KAK4040480.1"/>
    <property type="molecule type" value="Genomic_DNA"/>
</dbReference>
<dbReference type="PANTHER" id="PTHR47843:SF2">
    <property type="entry name" value="BTB DOMAIN-CONTAINING PROTEIN"/>
    <property type="match status" value="1"/>
</dbReference>
<dbReference type="InterPro" id="IPR000210">
    <property type="entry name" value="BTB/POZ_dom"/>
</dbReference>
<dbReference type="Proteomes" id="UP001303115">
    <property type="component" value="Unassembled WGS sequence"/>
</dbReference>
<dbReference type="CDD" id="cd18186">
    <property type="entry name" value="BTB_POZ_ZBTB_KLHL-like"/>
    <property type="match status" value="1"/>
</dbReference>
<organism evidence="3 4">
    <name type="scientific">Parachaetomium inaequale</name>
    <dbReference type="NCBI Taxonomy" id="2588326"/>
    <lineage>
        <taxon>Eukaryota</taxon>
        <taxon>Fungi</taxon>
        <taxon>Dikarya</taxon>
        <taxon>Ascomycota</taxon>
        <taxon>Pezizomycotina</taxon>
        <taxon>Sordariomycetes</taxon>
        <taxon>Sordariomycetidae</taxon>
        <taxon>Sordariales</taxon>
        <taxon>Chaetomiaceae</taxon>
        <taxon>Parachaetomium</taxon>
    </lineage>
</organism>
<keyword evidence="4" id="KW-1185">Reference proteome</keyword>
<evidence type="ECO:0000313" key="3">
    <source>
        <dbReference type="EMBL" id="KAK4040480.1"/>
    </source>
</evidence>
<gene>
    <name evidence="3" type="ORF">C8A01DRAFT_15668</name>
</gene>
<name>A0AAN6PL22_9PEZI</name>
<dbReference type="AlphaFoldDB" id="A0AAN6PL22"/>
<dbReference type="InterPro" id="IPR011333">
    <property type="entry name" value="SKP1/BTB/POZ_sf"/>
</dbReference>
<dbReference type="PANTHER" id="PTHR47843">
    <property type="entry name" value="BTB DOMAIN-CONTAINING PROTEIN-RELATED"/>
    <property type="match status" value="1"/>
</dbReference>
<feature type="region of interest" description="Disordered" evidence="1">
    <location>
        <begin position="1"/>
        <end position="22"/>
    </location>
</feature>
<dbReference type="Gene3D" id="3.30.710.10">
    <property type="entry name" value="Potassium Channel Kv1.1, Chain A"/>
    <property type="match status" value="1"/>
</dbReference>
<protein>
    <recommendedName>
        <fullName evidence="2">BTB domain-containing protein</fullName>
    </recommendedName>
</protein>
<sequence>MPADSQSTQSVRPTGTQGSSQELQGLDSWLTDRIVTVTVGPEEKRWVVHEKLLISQSEFFSNHFLLGSDEMKLPDDDPRLFALFIRWLYGTAFLPSGGARNFRFLPPDGTTLTVRDYLGVYIMGGKFGIVGVRNAVLDVLYAYYGEASDDHQSPDMRDITYVFDHTGPDAPMRRFLIAHALFFLFSKNRRGAPLPPDWAQVLNEYSEVGYDMIRMMGEWNWVMGSNAPRMAIKPRVEFHERVPRPQVVKQEEVEEDTQM</sequence>